<evidence type="ECO:0008006" key="3">
    <source>
        <dbReference type="Google" id="ProtNLM"/>
    </source>
</evidence>
<organism evidence="1 2">
    <name type="scientific">Phytophthora oleae</name>
    <dbReference type="NCBI Taxonomy" id="2107226"/>
    <lineage>
        <taxon>Eukaryota</taxon>
        <taxon>Sar</taxon>
        <taxon>Stramenopiles</taxon>
        <taxon>Oomycota</taxon>
        <taxon>Peronosporomycetes</taxon>
        <taxon>Peronosporales</taxon>
        <taxon>Peronosporaceae</taxon>
        <taxon>Phytophthora</taxon>
    </lineage>
</organism>
<accession>A0ABD3G7Z2</accession>
<proteinExistence type="predicted"/>
<protein>
    <recommendedName>
        <fullName evidence="3">Transmembrane protein 135 N-terminal domain-containing protein</fullName>
    </recommendedName>
</protein>
<keyword evidence="2" id="KW-1185">Reference proteome</keyword>
<dbReference type="PANTHER" id="PTHR12459:SF15">
    <property type="entry name" value="TRANSMEMBRANE PROTEIN 135"/>
    <property type="match status" value="1"/>
</dbReference>
<evidence type="ECO:0000313" key="1">
    <source>
        <dbReference type="EMBL" id="KAL3674125.1"/>
    </source>
</evidence>
<reference evidence="1 2" key="1">
    <citation type="submission" date="2024-09" db="EMBL/GenBank/DDBJ databases">
        <title>Genome sequencing and assembly of Phytophthora oleae, isolate VK10A, causative agent of rot of olive drupes.</title>
        <authorList>
            <person name="Conti Taguali S."/>
            <person name="Riolo M."/>
            <person name="La Spada F."/>
            <person name="Cacciola S.O."/>
            <person name="Dionisio G."/>
        </authorList>
    </citation>
    <scope>NUCLEOTIDE SEQUENCE [LARGE SCALE GENOMIC DNA]</scope>
    <source>
        <strain evidence="1 2">VK10A</strain>
    </source>
</reference>
<dbReference type="EMBL" id="JBIMZQ010000001">
    <property type="protein sequence ID" value="KAL3674125.1"/>
    <property type="molecule type" value="Genomic_DNA"/>
</dbReference>
<evidence type="ECO:0000313" key="2">
    <source>
        <dbReference type="Proteomes" id="UP001632037"/>
    </source>
</evidence>
<gene>
    <name evidence="1" type="ORF">V7S43_000072</name>
</gene>
<dbReference type="Proteomes" id="UP001632037">
    <property type="component" value="Unassembled WGS sequence"/>
</dbReference>
<comment type="caution">
    <text evidence="1">The sequence shown here is derived from an EMBL/GenBank/DDBJ whole genome shotgun (WGS) entry which is preliminary data.</text>
</comment>
<name>A0ABD3G7Z2_9STRA</name>
<dbReference type="PANTHER" id="PTHR12459">
    <property type="entry name" value="TRANSMEMBRANE PROTEIN 135-RELATED"/>
    <property type="match status" value="1"/>
</dbReference>
<dbReference type="AlphaFoldDB" id="A0ABD3G7Z2"/>
<sequence>MFDASQHLQAFRSASSPVPHATRGVTAALAALTALANVTSNRAAIFALLRLQLSPRFKFAIPSRNAFALAVFIGISRYLQRSASIQAECERDSQNLTVLTSVGPAAAAAAVSTLCMAPESRPAIVSLLSTTAVSRLFDNFLDKNENLSYLRPLELLTFMAAGGWIFSSGFFYPESYEPSHMRQILKSVVLKQYIANELQEKYRQDFNPNPCHVRHKDIHCGQFARGGFFLRVVETALRLYTPVHLTTWILALRHSKMRSKSATDQLKGFATKVARSSTYSIGYVYLGWTLCCMLGRLGDRSLSLRKLQFFLSGALPSLAIFAELPGRRR</sequence>
<dbReference type="InterPro" id="IPR026749">
    <property type="entry name" value="Tmem135"/>
</dbReference>